<evidence type="ECO:0000256" key="7">
    <source>
        <dbReference type="ARBA" id="ARBA00022989"/>
    </source>
</evidence>
<evidence type="ECO:0000259" key="11">
    <source>
        <dbReference type="Pfam" id="PF01699"/>
    </source>
</evidence>
<dbReference type="InterPro" id="IPR004713">
    <property type="entry name" value="CaH_exchang"/>
</dbReference>
<keyword evidence="7 10" id="KW-1133">Transmembrane helix</keyword>
<keyword evidence="3 10" id="KW-0813">Transport</keyword>
<keyword evidence="8 10" id="KW-0406">Ion transport</keyword>
<dbReference type="GO" id="GO:0006874">
    <property type="term" value="P:intracellular calcium ion homeostasis"/>
    <property type="evidence" value="ECO:0007669"/>
    <property type="project" value="TreeGrafter"/>
</dbReference>
<dbReference type="NCBIfam" id="TIGR00378">
    <property type="entry name" value="cax"/>
    <property type="match status" value="1"/>
</dbReference>
<name>A0A9N9GLS5_9GLOM</name>
<feature type="transmembrane region" description="Helical" evidence="10">
    <location>
        <begin position="333"/>
        <end position="354"/>
    </location>
</feature>
<dbReference type="PANTHER" id="PTHR31503:SF22">
    <property type="entry name" value="VACUOLAR CALCIUM ION TRANSPORTER"/>
    <property type="match status" value="1"/>
</dbReference>
<dbReference type="Pfam" id="PF01699">
    <property type="entry name" value="Na_Ca_ex"/>
    <property type="match status" value="2"/>
</dbReference>
<evidence type="ECO:0000256" key="1">
    <source>
        <dbReference type="ARBA" id="ARBA00004127"/>
    </source>
</evidence>
<evidence type="ECO:0000256" key="6">
    <source>
        <dbReference type="ARBA" id="ARBA00022837"/>
    </source>
</evidence>
<feature type="transmembrane region" description="Helical" evidence="10">
    <location>
        <begin position="300"/>
        <end position="327"/>
    </location>
</feature>
<keyword evidence="13" id="KW-1185">Reference proteome</keyword>
<evidence type="ECO:0000256" key="9">
    <source>
        <dbReference type="ARBA" id="ARBA00023136"/>
    </source>
</evidence>
<evidence type="ECO:0000256" key="8">
    <source>
        <dbReference type="ARBA" id="ARBA00023065"/>
    </source>
</evidence>
<keyword evidence="9 10" id="KW-0472">Membrane</keyword>
<comment type="subcellular location">
    <subcellularLocation>
        <location evidence="1">Endomembrane system</location>
        <topology evidence="1">Multi-pass membrane protein</topology>
    </subcellularLocation>
    <subcellularLocation>
        <location evidence="10">Vacuole membrane</location>
    </subcellularLocation>
</comment>
<feature type="transmembrane region" description="Helical" evidence="10">
    <location>
        <begin position="361"/>
        <end position="381"/>
    </location>
</feature>
<evidence type="ECO:0000313" key="12">
    <source>
        <dbReference type="EMBL" id="CAG8615095.1"/>
    </source>
</evidence>
<feature type="transmembrane region" description="Helical" evidence="10">
    <location>
        <begin position="261"/>
        <end position="280"/>
    </location>
</feature>
<comment type="function">
    <text evidence="10">Has a role in promoting intracellular calcium ion sequestration via the exchange of calcium ions for hydrogen ions across the vacuolar membrane. Involved also in manganese ion homeostasis via its uptake into the vacuole.</text>
</comment>
<dbReference type="FunFam" id="1.20.1420.30:FF:000011">
    <property type="entry name" value="Vacuolar calcium ion transporter"/>
    <property type="match status" value="1"/>
</dbReference>
<dbReference type="EMBL" id="CAJVQA010005186">
    <property type="protein sequence ID" value="CAG8615095.1"/>
    <property type="molecule type" value="Genomic_DNA"/>
</dbReference>
<comment type="similarity">
    <text evidence="2 10">Belongs to the Ca(2+):cation antiporter (CaCA) (TC 2.A.19) family.</text>
</comment>
<gene>
    <name evidence="12" type="ORF">CPELLU_LOCUS7643</name>
</gene>
<dbReference type="AlphaFoldDB" id="A0A9N9GLS5"/>
<dbReference type="InterPro" id="IPR004798">
    <property type="entry name" value="CAX-like"/>
</dbReference>
<dbReference type="GO" id="GO:0015369">
    <property type="term" value="F:calcium:proton antiporter activity"/>
    <property type="evidence" value="ECO:0007669"/>
    <property type="project" value="UniProtKB-UniRule"/>
</dbReference>
<keyword evidence="10" id="KW-0050">Antiport</keyword>
<feature type="domain" description="Sodium/calcium exchanger membrane region" evidence="11">
    <location>
        <begin position="236"/>
        <end position="376"/>
    </location>
</feature>
<keyword evidence="5 10" id="KW-0812">Transmembrane</keyword>
<evidence type="ECO:0000256" key="10">
    <source>
        <dbReference type="RuleBase" id="RU365028"/>
    </source>
</evidence>
<dbReference type="InterPro" id="IPR044880">
    <property type="entry name" value="NCX_ion-bd_dom_sf"/>
</dbReference>
<evidence type="ECO:0000313" key="13">
    <source>
        <dbReference type="Proteomes" id="UP000789759"/>
    </source>
</evidence>
<keyword evidence="4 10" id="KW-0109">Calcium transport</keyword>
<feature type="transmembrane region" description="Helical" evidence="10">
    <location>
        <begin position="192"/>
        <end position="212"/>
    </location>
</feature>
<feature type="transmembrane region" description="Helical" evidence="10">
    <location>
        <begin position="233"/>
        <end position="255"/>
    </location>
</feature>
<dbReference type="Gene3D" id="1.20.1420.30">
    <property type="entry name" value="NCX, central ion-binding region"/>
    <property type="match status" value="1"/>
</dbReference>
<reference evidence="12" key="1">
    <citation type="submission" date="2021-06" db="EMBL/GenBank/DDBJ databases">
        <authorList>
            <person name="Kallberg Y."/>
            <person name="Tangrot J."/>
            <person name="Rosling A."/>
        </authorList>
    </citation>
    <scope>NUCLEOTIDE SEQUENCE</scope>
    <source>
        <strain evidence="12">FL966</strain>
    </source>
</reference>
<feature type="domain" description="Sodium/calcium exchanger membrane region" evidence="11">
    <location>
        <begin position="51"/>
        <end position="214"/>
    </location>
</feature>
<dbReference type="GO" id="GO:0000329">
    <property type="term" value="C:fungal-type vacuole membrane"/>
    <property type="evidence" value="ECO:0007669"/>
    <property type="project" value="TreeGrafter"/>
</dbReference>
<evidence type="ECO:0000256" key="3">
    <source>
        <dbReference type="ARBA" id="ARBA00022448"/>
    </source>
</evidence>
<evidence type="ECO:0000256" key="5">
    <source>
        <dbReference type="ARBA" id="ARBA00022692"/>
    </source>
</evidence>
<feature type="transmembrane region" description="Helical" evidence="10">
    <location>
        <begin position="49"/>
        <end position="72"/>
    </location>
</feature>
<keyword evidence="6 10" id="KW-0106">Calcium</keyword>
<dbReference type="InterPro" id="IPR004837">
    <property type="entry name" value="NaCa_Exmemb"/>
</dbReference>
<feature type="transmembrane region" description="Helical" evidence="10">
    <location>
        <begin position="152"/>
        <end position="172"/>
    </location>
</feature>
<keyword evidence="10" id="KW-0926">Vacuole</keyword>
<comment type="caution">
    <text evidence="12">The sequence shown here is derived from an EMBL/GenBank/DDBJ whole genome shotgun (WGS) entry which is preliminary data.</text>
</comment>
<dbReference type="NCBIfam" id="TIGR00846">
    <property type="entry name" value="caca2"/>
    <property type="match status" value="1"/>
</dbReference>
<protein>
    <recommendedName>
        <fullName evidence="10">Vacuolar calcium ion transporter</fullName>
    </recommendedName>
</protein>
<accession>A0A9N9GLS5</accession>
<comment type="caution">
    <text evidence="10">Lacks conserved residue(s) required for the propagation of feature annotation.</text>
</comment>
<feature type="transmembrane region" description="Helical" evidence="10">
    <location>
        <begin position="118"/>
        <end position="140"/>
    </location>
</feature>
<evidence type="ECO:0000256" key="2">
    <source>
        <dbReference type="ARBA" id="ARBA00008170"/>
    </source>
</evidence>
<dbReference type="PANTHER" id="PTHR31503">
    <property type="entry name" value="VACUOLAR CALCIUM ION TRANSPORTER"/>
    <property type="match status" value="1"/>
</dbReference>
<sequence length="398" mass="43181">MPTTHGPIHIGPIYKPTIAQSLKTVLFSSKLNVLLTFIPLGFLAHHFRWMSAIIFVFNFLALIPLANLLGFVTEDIANRSGQTIGGLLNATFGNAVELIISVVALIQGEIRVVQASMLGSIISNLLLVLGTCFLAGGYLYKEQNFNQKAAQTSSGLMAIACIGLVIPAAFHFEGNQESSVNGNDFLLHNQVMNLSHGTALVLLAIYVLFLIFQLKTHSHLYDGEESEDPQLSFGTSLFLLASITVIVTFSADYLIDSIEGITNTLMLSKTFVGLILLPIVGNAAEHATAVKVAMKDKMDLAIGVAVGSSMQIALFVTPFLVILGWIIGQPMSLLFQTFETVVLFVSVLITNYLIQDGNSNWLKGMILLATYSIISLAYFFYSDDDSVEKVVSVISSIF</sequence>
<proteinExistence type="inferred from homology"/>
<organism evidence="12 13">
    <name type="scientific">Cetraspora pellucida</name>
    <dbReference type="NCBI Taxonomy" id="1433469"/>
    <lineage>
        <taxon>Eukaryota</taxon>
        <taxon>Fungi</taxon>
        <taxon>Fungi incertae sedis</taxon>
        <taxon>Mucoromycota</taxon>
        <taxon>Glomeromycotina</taxon>
        <taxon>Glomeromycetes</taxon>
        <taxon>Diversisporales</taxon>
        <taxon>Gigasporaceae</taxon>
        <taxon>Cetraspora</taxon>
    </lineage>
</organism>
<dbReference type="GO" id="GO:0012505">
    <property type="term" value="C:endomembrane system"/>
    <property type="evidence" value="ECO:0007669"/>
    <property type="project" value="UniProtKB-SubCell"/>
</dbReference>
<feature type="transmembrane region" description="Helical" evidence="10">
    <location>
        <begin position="84"/>
        <end position="106"/>
    </location>
</feature>
<dbReference type="OrthoDB" id="1699231at2759"/>
<dbReference type="Proteomes" id="UP000789759">
    <property type="component" value="Unassembled WGS sequence"/>
</dbReference>
<evidence type="ECO:0000256" key="4">
    <source>
        <dbReference type="ARBA" id="ARBA00022568"/>
    </source>
</evidence>